<evidence type="ECO:0000259" key="1">
    <source>
        <dbReference type="Pfam" id="PF00646"/>
    </source>
</evidence>
<comment type="caution">
    <text evidence="2">The sequence shown here is derived from an EMBL/GenBank/DDBJ whole genome shotgun (WGS) entry which is preliminary data.</text>
</comment>
<keyword evidence="3" id="KW-1185">Reference proteome</keyword>
<proteinExistence type="predicted"/>
<protein>
    <recommendedName>
        <fullName evidence="1">F-box domain-containing protein</fullName>
    </recommendedName>
</protein>
<name>A0A9P4PRZ3_9PLEO</name>
<evidence type="ECO:0000313" key="2">
    <source>
        <dbReference type="EMBL" id="KAF2447899.1"/>
    </source>
</evidence>
<organism evidence="2 3">
    <name type="scientific">Karstenula rhodostoma CBS 690.94</name>
    <dbReference type="NCBI Taxonomy" id="1392251"/>
    <lineage>
        <taxon>Eukaryota</taxon>
        <taxon>Fungi</taxon>
        <taxon>Dikarya</taxon>
        <taxon>Ascomycota</taxon>
        <taxon>Pezizomycotina</taxon>
        <taxon>Dothideomycetes</taxon>
        <taxon>Pleosporomycetidae</taxon>
        <taxon>Pleosporales</taxon>
        <taxon>Massarineae</taxon>
        <taxon>Didymosphaeriaceae</taxon>
        <taxon>Karstenula</taxon>
    </lineage>
</organism>
<dbReference type="OrthoDB" id="3784410at2759"/>
<accession>A0A9P4PRZ3</accession>
<reference evidence="2" key="1">
    <citation type="journal article" date="2020" name="Stud. Mycol.">
        <title>101 Dothideomycetes genomes: a test case for predicting lifestyles and emergence of pathogens.</title>
        <authorList>
            <person name="Haridas S."/>
            <person name="Albert R."/>
            <person name="Binder M."/>
            <person name="Bloem J."/>
            <person name="Labutti K."/>
            <person name="Salamov A."/>
            <person name="Andreopoulos B."/>
            <person name="Baker S."/>
            <person name="Barry K."/>
            <person name="Bills G."/>
            <person name="Bluhm B."/>
            <person name="Cannon C."/>
            <person name="Castanera R."/>
            <person name="Culley D."/>
            <person name="Daum C."/>
            <person name="Ezra D."/>
            <person name="Gonzalez J."/>
            <person name="Henrissat B."/>
            <person name="Kuo A."/>
            <person name="Liang C."/>
            <person name="Lipzen A."/>
            <person name="Lutzoni F."/>
            <person name="Magnuson J."/>
            <person name="Mondo S."/>
            <person name="Nolan M."/>
            <person name="Ohm R."/>
            <person name="Pangilinan J."/>
            <person name="Park H.-J."/>
            <person name="Ramirez L."/>
            <person name="Alfaro M."/>
            <person name="Sun H."/>
            <person name="Tritt A."/>
            <person name="Yoshinaga Y."/>
            <person name="Zwiers L.-H."/>
            <person name="Turgeon B."/>
            <person name="Goodwin S."/>
            <person name="Spatafora J."/>
            <person name="Crous P."/>
            <person name="Grigoriev I."/>
        </authorList>
    </citation>
    <scope>NUCLEOTIDE SEQUENCE</scope>
    <source>
        <strain evidence="2">CBS 690.94</strain>
    </source>
</reference>
<dbReference type="SUPFAM" id="SSF81383">
    <property type="entry name" value="F-box domain"/>
    <property type="match status" value="1"/>
</dbReference>
<evidence type="ECO:0000313" key="3">
    <source>
        <dbReference type="Proteomes" id="UP000799764"/>
    </source>
</evidence>
<dbReference type="Pfam" id="PF00646">
    <property type="entry name" value="F-box"/>
    <property type="match status" value="1"/>
</dbReference>
<dbReference type="Proteomes" id="UP000799764">
    <property type="component" value="Unassembled WGS sequence"/>
</dbReference>
<dbReference type="AlphaFoldDB" id="A0A9P4PRZ3"/>
<feature type="domain" description="F-box" evidence="1">
    <location>
        <begin position="12"/>
        <end position="46"/>
    </location>
</feature>
<dbReference type="InterPro" id="IPR036047">
    <property type="entry name" value="F-box-like_dom_sf"/>
</dbReference>
<dbReference type="InterPro" id="IPR001810">
    <property type="entry name" value="F-box_dom"/>
</dbReference>
<gene>
    <name evidence="2" type="ORF">P171DRAFT_429495</name>
</gene>
<dbReference type="EMBL" id="MU001496">
    <property type="protein sequence ID" value="KAF2447899.1"/>
    <property type="molecule type" value="Genomic_DNA"/>
</dbReference>
<sequence length="283" mass="33006">MSAALKVFCIPKLLEPILSKLPPLDIIRYQSVNHTWHRLIADSPLLQYKAWLRADCPVPTQEVQNDDFEGAFRNWEQQVDDDAYVERAVVYNISKHLNPVLVRCFMQHMPTKLRFVYFDDYLSLNPACLRALMYWYEAHKERENVWGHMALCRPDVSAIRWGTGASDDSGIPLELEALHDEDADSSYKISLLRRGQAYKRPGEPLVLTLRDLMRSVKWQWKRWLESEMKLHDRRHGRGCDHAGGLPQERCFKFEEVSDDEERRSAVAAKKAQLLDALIEKLSR</sequence>